<accession>A0A183I2Y7</accession>
<reference evidence="3" key="1">
    <citation type="submission" date="2016-06" db="UniProtKB">
        <authorList>
            <consortium name="WormBaseParasite"/>
        </authorList>
    </citation>
    <scope>IDENTIFICATION</scope>
</reference>
<dbReference type="WBParaSite" id="OFLC_0001410701-mRNA-1">
    <property type="protein sequence ID" value="OFLC_0001410701-mRNA-1"/>
    <property type="gene ID" value="OFLC_0001410701"/>
</dbReference>
<reference evidence="1 2" key="2">
    <citation type="submission" date="2018-11" db="EMBL/GenBank/DDBJ databases">
        <authorList>
            <consortium name="Pathogen Informatics"/>
        </authorList>
    </citation>
    <scope>NUCLEOTIDE SEQUENCE [LARGE SCALE GENOMIC DNA]</scope>
</reference>
<dbReference type="AlphaFoldDB" id="A0A183I2Y7"/>
<name>A0A183I2Y7_9BILA</name>
<sequence>MQFAFGDRPTHFKSQIGKMQGHLKLLFKKGPLTLGDMKMKPVNIVKTEQQECGSSSKIRHQRMLSFIDKNYERTLVT</sequence>
<keyword evidence="2" id="KW-1185">Reference proteome</keyword>
<evidence type="ECO:0000313" key="3">
    <source>
        <dbReference type="WBParaSite" id="OFLC_0001410701-mRNA-1"/>
    </source>
</evidence>
<organism evidence="3">
    <name type="scientific">Onchocerca flexuosa</name>
    <dbReference type="NCBI Taxonomy" id="387005"/>
    <lineage>
        <taxon>Eukaryota</taxon>
        <taxon>Metazoa</taxon>
        <taxon>Ecdysozoa</taxon>
        <taxon>Nematoda</taxon>
        <taxon>Chromadorea</taxon>
        <taxon>Rhabditida</taxon>
        <taxon>Spirurina</taxon>
        <taxon>Spiruromorpha</taxon>
        <taxon>Filarioidea</taxon>
        <taxon>Onchocercidae</taxon>
        <taxon>Onchocerca</taxon>
    </lineage>
</organism>
<gene>
    <name evidence="1" type="ORF">OFLC_LOCUS14099</name>
</gene>
<dbReference type="Proteomes" id="UP000267606">
    <property type="component" value="Unassembled WGS sequence"/>
</dbReference>
<evidence type="ECO:0000313" key="2">
    <source>
        <dbReference type="Proteomes" id="UP000267606"/>
    </source>
</evidence>
<dbReference type="EMBL" id="UZAJ01040597">
    <property type="protein sequence ID" value="VDP15487.1"/>
    <property type="molecule type" value="Genomic_DNA"/>
</dbReference>
<evidence type="ECO:0000313" key="1">
    <source>
        <dbReference type="EMBL" id="VDP15487.1"/>
    </source>
</evidence>
<proteinExistence type="predicted"/>
<protein>
    <submittedName>
        <fullName evidence="3">Ovule protein</fullName>
    </submittedName>
</protein>